<name>A0A348AJZ4_9FIRM</name>
<evidence type="ECO:0000256" key="7">
    <source>
        <dbReference type="ARBA" id="ARBA00022989"/>
    </source>
</evidence>
<dbReference type="CDD" id="cd16914">
    <property type="entry name" value="EcfT"/>
    <property type="match status" value="1"/>
</dbReference>
<feature type="transmembrane region" description="Helical" evidence="9">
    <location>
        <begin position="246"/>
        <end position="266"/>
    </location>
</feature>
<evidence type="ECO:0000256" key="2">
    <source>
        <dbReference type="ARBA" id="ARBA00005660"/>
    </source>
</evidence>
<comment type="similarity">
    <text evidence="2 9">Belongs to the energy-coupling factor EcfT family.</text>
</comment>
<keyword evidence="8 9" id="KW-0472">Membrane</keyword>
<sequence length="270" mass="29915">MLKDITLGQYFPGRSYIHRLDPRTKILAVIAYIGSVFLAENYLAYAILTAFAAFVVLVSAIPFRLVLRSIKPLWIIVVLTLLIHVFSTPGNVLYHLGPLTATAEGVRQGIMMSLRLVLLITVSSLLTFTTSPISLTDGIERLLNPFRRLGLPAHELAMMMTIALRFIPTLLEEADRIMKAQMARGADFGSGNILKRAQSLIPLLVPLFISAFRRADELAVAMEARCYRGGENRTRMKELKISAGDWIAGGMLALLVAILFVLKYIVSINN</sequence>
<dbReference type="AlphaFoldDB" id="A0A348AJZ4"/>
<dbReference type="PANTHER" id="PTHR34857">
    <property type="entry name" value="SLL0384 PROTEIN"/>
    <property type="match status" value="1"/>
</dbReference>
<keyword evidence="4 9" id="KW-0813">Transport</keyword>
<reference evidence="10 11" key="1">
    <citation type="journal article" date="2018" name="Int. J. Syst. Evol. Microbiol.">
        <title>Methylomusa anaerophila gen. nov., sp. nov., an anaerobic methanol-utilizing bacterium isolated from a microbial fuel cell.</title>
        <authorList>
            <person name="Amano N."/>
            <person name="Yamamuro A."/>
            <person name="Miyahara M."/>
            <person name="Kouzuma A."/>
            <person name="Abe T."/>
            <person name="Watanabe K."/>
        </authorList>
    </citation>
    <scope>NUCLEOTIDE SEQUENCE [LARGE SCALE GENOMIC DNA]</scope>
    <source>
        <strain evidence="10 11">MMFC1</strain>
    </source>
</reference>
<organism evidence="10 11">
    <name type="scientific">Methylomusa anaerophila</name>
    <dbReference type="NCBI Taxonomy" id="1930071"/>
    <lineage>
        <taxon>Bacteria</taxon>
        <taxon>Bacillati</taxon>
        <taxon>Bacillota</taxon>
        <taxon>Negativicutes</taxon>
        <taxon>Selenomonadales</taxon>
        <taxon>Sporomusaceae</taxon>
        <taxon>Methylomusa</taxon>
    </lineage>
</organism>
<protein>
    <recommendedName>
        <fullName evidence="3 9">Energy-coupling factor transporter transmembrane protein EcfT</fullName>
        <shortName evidence="9">ECF transporter T component EcfT</shortName>
    </recommendedName>
</protein>
<dbReference type="OrthoDB" id="8075495at2"/>
<dbReference type="Proteomes" id="UP000276437">
    <property type="component" value="Chromosome"/>
</dbReference>
<dbReference type="EMBL" id="AP018449">
    <property type="protein sequence ID" value="BBB91392.1"/>
    <property type="molecule type" value="Genomic_DNA"/>
</dbReference>
<comment type="function">
    <text evidence="9">Transmembrane (T) component of an energy-coupling factor (ECF) ABC-transporter complex. Unlike classic ABC transporters this ECF transporter provides the energy necessary to transport a number of different substrates.</text>
</comment>
<keyword evidence="5 9" id="KW-1003">Cell membrane</keyword>
<evidence type="ECO:0000256" key="4">
    <source>
        <dbReference type="ARBA" id="ARBA00022448"/>
    </source>
</evidence>
<evidence type="ECO:0000313" key="10">
    <source>
        <dbReference type="EMBL" id="BBB91392.1"/>
    </source>
</evidence>
<dbReference type="Pfam" id="PF02361">
    <property type="entry name" value="CbiQ"/>
    <property type="match status" value="1"/>
</dbReference>
<evidence type="ECO:0000256" key="6">
    <source>
        <dbReference type="ARBA" id="ARBA00022692"/>
    </source>
</evidence>
<dbReference type="InterPro" id="IPR051611">
    <property type="entry name" value="ECF_transporter_component"/>
</dbReference>
<evidence type="ECO:0000256" key="5">
    <source>
        <dbReference type="ARBA" id="ARBA00022475"/>
    </source>
</evidence>
<evidence type="ECO:0000256" key="8">
    <source>
        <dbReference type="ARBA" id="ARBA00023136"/>
    </source>
</evidence>
<dbReference type="GO" id="GO:0005886">
    <property type="term" value="C:plasma membrane"/>
    <property type="evidence" value="ECO:0007669"/>
    <property type="project" value="UniProtKB-SubCell"/>
</dbReference>
<dbReference type="HAMAP" id="MF_01461">
    <property type="entry name" value="EcfT"/>
    <property type="match status" value="1"/>
</dbReference>
<evidence type="ECO:0000313" key="11">
    <source>
        <dbReference type="Proteomes" id="UP000276437"/>
    </source>
</evidence>
<dbReference type="KEGG" id="mana:MAMMFC1_02076"/>
<gene>
    <name evidence="10" type="primary">ecfT_3</name>
    <name evidence="9" type="synonym">ecfT</name>
    <name evidence="10" type="ORF">MAMMFC1_02076</name>
</gene>
<feature type="transmembrane region" description="Helical" evidence="9">
    <location>
        <begin position="109"/>
        <end position="128"/>
    </location>
</feature>
<dbReference type="InterPro" id="IPR024919">
    <property type="entry name" value="EcfT"/>
</dbReference>
<feature type="transmembrane region" description="Helical" evidence="9">
    <location>
        <begin position="42"/>
        <end position="61"/>
    </location>
</feature>
<keyword evidence="7 9" id="KW-1133">Transmembrane helix</keyword>
<evidence type="ECO:0000256" key="3">
    <source>
        <dbReference type="ARBA" id="ARBA00014042"/>
    </source>
</evidence>
<feature type="transmembrane region" description="Helical" evidence="9">
    <location>
        <begin position="73"/>
        <end position="97"/>
    </location>
</feature>
<comment type="subcellular location">
    <subcellularLocation>
        <location evidence="1 9">Cell membrane</location>
        <topology evidence="1 9">Multi-pass membrane protein</topology>
    </subcellularLocation>
</comment>
<dbReference type="InterPro" id="IPR003339">
    <property type="entry name" value="ABC/ECF_trnsptr_transmembrane"/>
</dbReference>
<comment type="subunit">
    <text evidence="9">Forms a stable energy-coupling factor (ECF) transporter complex composed of 2 membrane-embedded substrate-binding proteins (S component), 2 ATP-binding proteins (A component) and 2 transmembrane proteins (T component).</text>
</comment>
<dbReference type="RefSeq" id="WP_126308417.1">
    <property type="nucleotide sequence ID" value="NZ_AP018449.1"/>
</dbReference>
<dbReference type="PANTHER" id="PTHR34857:SF2">
    <property type="entry name" value="SLL0384 PROTEIN"/>
    <property type="match status" value="1"/>
</dbReference>
<accession>A0A348AJZ4</accession>
<keyword evidence="6 9" id="KW-0812">Transmembrane</keyword>
<proteinExistence type="inferred from homology"/>
<evidence type="ECO:0000256" key="1">
    <source>
        <dbReference type="ARBA" id="ARBA00004651"/>
    </source>
</evidence>
<keyword evidence="11" id="KW-1185">Reference proteome</keyword>
<evidence type="ECO:0000256" key="9">
    <source>
        <dbReference type="HAMAP-Rule" id="MF_01461"/>
    </source>
</evidence>
<dbReference type="GO" id="GO:0022857">
    <property type="term" value="F:transmembrane transporter activity"/>
    <property type="evidence" value="ECO:0007669"/>
    <property type="project" value="UniProtKB-UniRule"/>
</dbReference>